<dbReference type="InterPro" id="IPR050194">
    <property type="entry name" value="Glycosyltransferase_grp1"/>
</dbReference>
<dbReference type="PANTHER" id="PTHR45947:SF3">
    <property type="entry name" value="SULFOQUINOVOSYL TRANSFERASE SQD2"/>
    <property type="match status" value="1"/>
</dbReference>
<feature type="domain" description="Glycosyl transferase family 1" evidence="1">
    <location>
        <begin position="239"/>
        <end position="385"/>
    </location>
</feature>
<dbReference type="InterPro" id="IPR001296">
    <property type="entry name" value="Glyco_trans_1"/>
</dbReference>
<keyword evidence="2" id="KW-0328">Glycosyltransferase</keyword>
<gene>
    <name evidence="2" type="ORF">MRM62_00715</name>
</gene>
<name>A0AAU6SXP9_UNCXX</name>
<dbReference type="EMBL" id="CP095340">
    <property type="protein sequence ID" value="XAG24773.1"/>
    <property type="molecule type" value="Genomic_DNA"/>
</dbReference>
<dbReference type="EC" id="2.4.-.-" evidence="2"/>
<dbReference type="Gene3D" id="3.40.50.2000">
    <property type="entry name" value="Glycogen Phosphorylase B"/>
    <property type="match status" value="2"/>
</dbReference>
<organism evidence="2">
    <name type="scientific">bacterium 19CA03SA04</name>
    <dbReference type="NCBI Taxonomy" id="2920698"/>
    <lineage>
        <taxon>Bacteria</taxon>
    </lineage>
</organism>
<proteinExistence type="predicted"/>
<accession>A0AAU6SXP9</accession>
<evidence type="ECO:0000259" key="1">
    <source>
        <dbReference type="Pfam" id="PF00534"/>
    </source>
</evidence>
<dbReference type="Pfam" id="PF00534">
    <property type="entry name" value="Glycos_transf_1"/>
    <property type="match status" value="1"/>
</dbReference>
<protein>
    <submittedName>
        <fullName evidence="2">Glycosyltransferase</fullName>
        <ecNumber evidence="2">2.4.-.-</ecNumber>
    </submittedName>
</protein>
<evidence type="ECO:0000313" key="2">
    <source>
        <dbReference type="EMBL" id="XAG24773.1"/>
    </source>
</evidence>
<dbReference type="AlphaFoldDB" id="A0AAU6SXP9"/>
<sequence length="415" mass="47765">MNINFIAFSEKRGGAAKASVRISGLFKSNHLKINFFSIESIGNKIPFRYRLVHFFIWVISFFITKFQRNEKPSKVSLNIFGCGYIRSIVIRSELLHIHWINNETLRIKDFPLLSNKSLITLHDEWFYCGAEHHALDDKAYERVVNGYFKKNKNIKWLDVNRYVWNVKKKYYPDLKGVIFTVPSSWMKLRAKNSYLLKDKDIRVVPNPINTKKFKRSDEPVMIDGISKGDFVILFGAVDGNASWIKGFDLLTEAIHIFSQNLESLDKIKIVVFGGKEKRFGEINGIQSIELGHISSEIYLSKVYSSATVTIVPSRVESFGQVAAESLSCETPVVAFNHSGLTDIIQHKVSGYLAEPFSPQSLADGIFWYYKLDDLEKEKIKFNARKHIIENFSEDVVREKFMALYNEIEDNLKNGC</sequence>
<reference evidence="2" key="1">
    <citation type="submission" date="2022-03" db="EMBL/GenBank/DDBJ databases">
        <title>Sea Food Isolates.</title>
        <authorList>
            <person name="Li c."/>
        </authorList>
    </citation>
    <scope>NUCLEOTIDE SEQUENCE</scope>
    <source>
        <strain evidence="2">19CA03SA04</strain>
    </source>
</reference>
<dbReference type="PANTHER" id="PTHR45947">
    <property type="entry name" value="SULFOQUINOVOSYL TRANSFERASE SQD2"/>
    <property type="match status" value="1"/>
</dbReference>
<dbReference type="SUPFAM" id="SSF53756">
    <property type="entry name" value="UDP-Glycosyltransferase/glycogen phosphorylase"/>
    <property type="match status" value="1"/>
</dbReference>
<dbReference type="GO" id="GO:0016757">
    <property type="term" value="F:glycosyltransferase activity"/>
    <property type="evidence" value="ECO:0007669"/>
    <property type="project" value="UniProtKB-KW"/>
</dbReference>
<keyword evidence="2" id="KW-0808">Transferase</keyword>